<dbReference type="SUPFAM" id="SSF53098">
    <property type="entry name" value="Ribonuclease H-like"/>
    <property type="match status" value="1"/>
</dbReference>
<comment type="cofactor">
    <cofactor evidence="1 18">
        <name>Mn(2+)</name>
        <dbReference type="ChEBI" id="CHEBI:29035"/>
    </cofactor>
</comment>
<evidence type="ECO:0000256" key="5">
    <source>
        <dbReference type="ARBA" id="ARBA00022695"/>
    </source>
</evidence>
<dbReference type="NCBIfam" id="TIGR01406">
    <property type="entry name" value="dnaQ_proteo"/>
    <property type="match status" value="1"/>
</dbReference>
<dbReference type="RefSeq" id="WP_075369232.1">
    <property type="nucleotide sequence ID" value="NZ_MSDQ01000024.1"/>
</dbReference>
<dbReference type="EC" id="2.7.7.7" evidence="2 18"/>
<evidence type="ECO:0000256" key="2">
    <source>
        <dbReference type="ARBA" id="ARBA00012417"/>
    </source>
</evidence>
<dbReference type="GO" id="GO:0003887">
    <property type="term" value="F:DNA-directed DNA polymerase activity"/>
    <property type="evidence" value="ECO:0007669"/>
    <property type="project" value="UniProtKB-KW"/>
</dbReference>
<dbReference type="GO" id="GO:0003677">
    <property type="term" value="F:DNA binding"/>
    <property type="evidence" value="ECO:0007669"/>
    <property type="project" value="InterPro"/>
</dbReference>
<dbReference type="AlphaFoldDB" id="A0A1Q8TCD0"/>
<feature type="binding site" evidence="17">
    <location>
        <position position="9"/>
    </location>
    <ligand>
        <name>a divalent metal cation</name>
        <dbReference type="ChEBI" id="CHEBI:60240"/>
        <label>1</label>
        <note>catalytic</note>
    </ligand>
</feature>
<keyword evidence="7 18" id="KW-0540">Nuclease</keyword>
<keyword evidence="11 17" id="KW-0460">Magnesium</keyword>
<dbReference type="InterPro" id="IPR036397">
    <property type="entry name" value="RNaseH_sf"/>
</dbReference>
<comment type="caution">
    <text evidence="20">The sequence shown here is derived from an EMBL/GenBank/DDBJ whole genome shotgun (WGS) entry which is preliminary data.</text>
</comment>
<evidence type="ECO:0000256" key="10">
    <source>
        <dbReference type="ARBA" id="ARBA00022839"/>
    </source>
</evidence>
<dbReference type="PANTHER" id="PTHR30231:SF41">
    <property type="entry name" value="DNA POLYMERASE III SUBUNIT EPSILON"/>
    <property type="match status" value="1"/>
</dbReference>
<dbReference type="InterPro" id="IPR006054">
    <property type="entry name" value="DnaQ"/>
</dbReference>
<evidence type="ECO:0000256" key="17">
    <source>
        <dbReference type="PIRSR" id="PIRSR606309-3"/>
    </source>
</evidence>
<evidence type="ECO:0000256" key="1">
    <source>
        <dbReference type="ARBA" id="ARBA00001936"/>
    </source>
</evidence>
<feature type="binding site" evidence="17">
    <location>
        <position position="163"/>
    </location>
    <ligand>
        <name>a divalent metal cation</name>
        <dbReference type="ChEBI" id="CHEBI:60240"/>
        <label>1</label>
        <note>catalytic</note>
    </ligand>
</feature>
<dbReference type="GO" id="GO:0045004">
    <property type="term" value="P:DNA replication proofreading"/>
    <property type="evidence" value="ECO:0007669"/>
    <property type="project" value="TreeGrafter"/>
</dbReference>
<dbReference type="InterPro" id="IPR013520">
    <property type="entry name" value="Ribonucl_H"/>
</dbReference>
<keyword evidence="12 18" id="KW-0239">DNA-directed DNA polymerase</keyword>
<keyword evidence="5 18" id="KW-0548">Nucleotidyltransferase</keyword>
<feature type="active site" description="Proton acceptor" evidence="15">
    <location>
        <position position="158"/>
    </location>
</feature>
<dbReference type="NCBIfam" id="TIGR00573">
    <property type="entry name" value="dnaq"/>
    <property type="match status" value="1"/>
</dbReference>
<evidence type="ECO:0000256" key="3">
    <source>
        <dbReference type="ARBA" id="ARBA00020352"/>
    </source>
</evidence>
<evidence type="ECO:0000256" key="15">
    <source>
        <dbReference type="PIRSR" id="PIRSR606309-1"/>
    </source>
</evidence>
<evidence type="ECO:0000256" key="16">
    <source>
        <dbReference type="PIRSR" id="PIRSR606309-2"/>
    </source>
</evidence>
<feature type="binding site" evidence="16">
    <location>
        <position position="52"/>
    </location>
    <ligand>
        <name>substrate</name>
    </ligand>
</feature>
<evidence type="ECO:0000313" key="21">
    <source>
        <dbReference type="Proteomes" id="UP000186806"/>
    </source>
</evidence>
<evidence type="ECO:0000256" key="13">
    <source>
        <dbReference type="ARBA" id="ARBA00023211"/>
    </source>
</evidence>
<dbReference type="PANTHER" id="PTHR30231">
    <property type="entry name" value="DNA POLYMERASE III SUBUNIT EPSILON"/>
    <property type="match status" value="1"/>
</dbReference>
<comment type="function">
    <text evidence="18">DNA polymerase III is a complex, multichain enzyme responsible for most of the replicative synthesis in bacteria. The epsilon subunit contain the editing function and is a proofreading 3'-5' exonuclease.</text>
</comment>
<accession>A0A1Q8TCD0</accession>
<dbReference type="GO" id="GO:0005829">
    <property type="term" value="C:cytosol"/>
    <property type="evidence" value="ECO:0007669"/>
    <property type="project" value="TreeGrafter"/>
</dbReference>
<evidence type="ECO:0000256" key="11">
    <source>
        <dbReference type="ARBA" id="ARBA00022842"/>
    </source>
</evidence>
<keyword evidence="9 18" id="KW-0378">Hydrolase</keyword>
<evidence type="ECO:0000256" key="8">
    <source>
        <dbReference type="ARBA" id="ARBA00022723"/>
    </source>
</evidence>
<feature type="binding site" evidence="16">
    <location>
        <position position="57"/>
    </location>
    <ligand>
        <name>substrate</name>
    </ligand>
</feature>
<reference evidence="20 21" key="1">
    <citation type="submission" date="2016-12" db="EMBL/GenBank/DDBJ databases">
        <title>Draft genome sequences of strains Salinicola socius SMB35, Salinicola sp. MH3R3-1 and Chromohalobacter sp. SMB17 from the Verkhnekamsk potash mining region of Russia.</title>
        <authorList>
            <person name="Mavrodi D.V."/>
            <person name="Olsson B.E."/>
            <person name="Korsakova E.S."/>
            <person name="Pyankova A."/>
            <person name="Mavrodi O.V."/>
            <person name="Plotnikova E.G."/>
        </authorList>
    </citation>
    <scope>NUCLEOTIDE SEQUENCE [LARGE SCALE GENOMIC DNA]</scope>
    <source>
        <strain evidence="20 21">SMB17</strain>
    </source>
</reference>
<evidence type="ECO:0000256" key="7">
    <source>
        <dbReference type="ARBA" id="ARBA00022722"/>
    </source>
</evidence>
<keyword evidence="4 18" id="KW-0808">Transferase</keyword>
<evidence type="ECO:0000256" key="9">
    <source>
        <dbReference type="ARBA" id="ARBA00022801"/>
    </source>
</evidence>
<sequence>MRQIVLDTETTGIDPKDGHRLIEIGAVEVVNRRLTGNNFHQYINPERDIDPEAVEIHGITNERVADEPVFADVADAFWEYIRGGELVIHNAAFDVGFIDHEFGLLQNKRGGPRLGPVAEYCGVLDTLAMARKMHPGQRNSLDALCKRYAIDNGRRVLHGALLDAEILSDVYLAMTGGQTALSLAGVEGGAGGDTEGANSVSGIRRVAREGVTLAVTRPSDTELNAHRAKLDRIRQAAGECHWDALDEASQGSS</sequence>
<keyword evidence="10 18" id="KW-0269">Exonuclease</keyword>
<name>A0A1Q8TCD0_9GAMM</name>
<evidence type="ECO:0000313" key="20">
    <source>
        <dbReference type="EMBL" id="OLO11337.1"/>
    </source>
</evidence>
<feature type="binding site" evidence="16">
    <location>
        <position position="7"/>
    </location>
    <ligand>
        <name>substrate</name>
    </ligand>
</feature>
<dbReference type="InterPro" id="IPR012337">
    <property type="entry name" value="RNaseH-like_sf"/>
</dbReference>
<feature type="domain" description="Exonuclease" evidence="19">
    <location>
        <begin position="2"/>
        <end position="180"/>
    </location>
</feature>
<dbReference type="NCBIfam" id="NF004316">
    <property type="entry name" value="PRK05711.1"/>
    <property type="match status" value="1"/>
</dbReference>
<dbReference type="STRING" id="223900.GCA_000821045_01083"/>
<feature type="binding site" evidence="16">
    <location>
        <position position="9"/>
    </location>
    <ligand>
        <name>substrate</name>
    </ligand>
</feature>
<evidence type="ECO:0000256" key="14">
    <source>
        <dbReference type="ARBA" id="ARBA00049244"/>
    </source>
</evidence>
<evidence type="ECO:0000256" key="18">
    <source>
        <dbReference type="RuleBase" id="RU364087"/>
    </source>
</evidence>
<dbReference type="Proteomes" id="UP000186806">
    <property type="component" value="Unassembled WGS sequence"/>
</dbReference>
<dbReference type="Gene3D" id="3.30.420.10">
    <property type="entry name" value="Ribonuclease H-like superfamily/Ribonuclease H"/>
    <property type="match status" value="1"/>
</dbReference>
<evidence type="ECO:0000256" key="12">
    <source>
        <dbReference type="ARBA" id="ARBA00022932"/>
    </source>
</evidence>
<organism evidence="20 21">
    <name type="scientific">Chromohalobacter japonicus</name>
    <dbReference type="NCBI Taxonomy" id="223900"/>
    <lineage>
        <taxon>Bacteria</taxon>
        <taxon>Pseudomonadati</taxon>
        <taxon>Pseudomonadota</taxon>
        <taxon>Gammaproteobacteria</taxon>
        <taxon>Oceanospirillales</taxon>
        <taxon>Halomonadaceae</taxon>
        <taxon>Chromohalobacter</taxon>
    </lineage>
</organism>
<feature type="binding site" evidence="17">
    <location>
        <position position="7"/>
    </location>
    <ligand>
        <name>a divalent metal cation</name>
        <dbReference type="ChEBI" id="CHEBI:60240"/>
        <label>1</label>
        <note>catalytic</note>
    </ligand>
</feature>
<dbReference type="SMART" id="SM00479">
    <property type="entry name" value="EXOIII"/>
    <property type="match status" value="1"/>
</dbReference>
<keyword evidence="13 17" id="KW-0464">Manganese</keyword>
<dbReference type="GO" id="GO:0008408">
    <property type="term" value="F:3'-5' exonuclease activity"/>
    <property type="evidence" value="ECO:0007669"/>
    <property type="project" value="TreeGrafter"/>
</dbReference>
<comment type="subunit">
    <text evidence="18">DNA polymerase III contains a core (composed of alpha, epsilon and theta chains) that associates with a tau subunit. This core dimerizes to form the POLIII' complex. PolIII' associates with the gamma complex (composed of gamma, delta, delta', psi and chi chains) and with the beta chain to form the complete DNA polymerase III complex.</text>
</comment>
<comment type="cofactor">
    <cofactor evidence="17">
        <name>Mg(2+)</name>
        <dbReference type="ChEBI" id="CHEBI:18420"/>
    </cofactor>
    <cofactor evidence="17">
        <name>Mn(2+)</name>
        <dbReference type="ChEBI" id="CHEBI:29035"/>
    </cofactor>
    <text evidence="17">Binds 2 divalent metal cations. Magnesium or manganese.</text>
</comment>
<comment type="catalytic activity">
    <reaction evidence="14 18">
        <text>DNA(n) + a 2'-deoxyribonucleoside 5'-triphosphate = DNA(n+1) + diphosphate</text>
        <dbReference type="Rhea" id="RHEA:22508"/>
        <dbReference type="Rhea" id="RHEA-COMP:17339"/>
        <dbReference type="Rhea" id="RHEA-COMP:17340"/>
        <dbReference type="ChEBI" id="CHEBI:33019"/>
        <dbReference type="ChEBI" id="CHEBI:61560"/>
        <dbReference type="ChEBI" id="CHEBI:173112"/>
        <dbReference type="EC" id="2.7.7.7"/>
    </reaction>
</comment>
<dbReference type="EMBL" id="MSDQ01000024">
    <property type="protein sequence ID" value="OLO11337.1"/>
    <property type="molecule type" value="Genomic_DNA"/>
</dbReference>
<evidence type="ECO:0000259" key="19">
    <source>
        <dbReference type="SMART" id="SM00479"/>
    </source>
</evidence>
<dbReference type="FunFam" id="3.30.420.10:FF:000012">
    <property type="entry name" value="DNA polymerase III subunit epsilon"/>
    <property type="match status" value="1"/>
</dbReference>
<dbReference type="InterPro" id="IPR006309">
    <property type="entry name" value="DnaQ_proteo"/>
</dbReference>
<proteinExistence type="predicted"/>
<dbReference type="Pfam" id="PF00929">
    <property type="entry name" value="RNase_T"/>
    <property type="match status" value="1"/>
</dbReference>
<dbReference type="CDD" id="cd06131">
    <property type="entry name" value="DNA_pol_III_epsilon_Ecoli_like"/>
    <property type="match status" value="1"/>
</dbReference>
<gene>
    <name evidence="18" type="primary">dnaQ</name>
    <name evidence="20" type="ORF">BTW10_09595</name>
</gene>
<keyword evidence="8 17" id="KW-0479">Metal-binding</keyword>
<dbReference type="GO" id="GO:0046872">
    <property type="term" value="F:metal ion binding"/>
    <property type="evidence" value="ECO:0007669"/>
    <property type="project" value="UniProtKB-KW"/>
</dbReference>
<evidence type="ECO:0000256" key="6">
    <source>
        <dbReference type="ARBA" id="ARBA00022705"/>
    </source>
</evidence>
<keyword evidence="6 18" id="KW-0235">DNA replication</keyword>
<keyword evidence="21" id="KW-1185">Reference proteome</keyword>
<protein>
    <recommendedName>
        <fullName evidence="3 18">DNA polymerase III subunit epsilon</fullName>
        <ecNumber evidence="2 18">2.7.7.7</ecNumber>
    </recommendedName>
</protein>
<feature type="binding site" evidence="16">
    <location>
        <position position="163"/>
    </location>
    <ligand>
        <name>substrate</name>
    </ligand>
</feature>
<evidence type="ECO:0000256" key="4">
    <source>
        <dbReference type="ARBA" id="ARBA00022679"/>
    </source>
</evidence>